<dbReference type="AlphaFoldDB" id="A0A0F9DBP0"/>
<gene>
    <name evidence="1" type="ORF">LCGC14_2218420</name>
</gene>
<proteinExistence type="predicted"/>
<comment type="caution">
    <text evidence="1">The sequence shown here is derived from an EMBL/GenBank/DDBJ whole genome shotgun (WGS) entry which is preliminary data.</text>
</comment>
<name>A0A0F9DBP0_9ZZZZ</name>
<dbReference type="EMBL" id="LAZR01029593">
    <property type="protein sequence ID" value="KKL59128.1"/>
    <property type="molecule type" value="Genomic_DNA"/>
</dbReference>
<protein>
    <submittedName>
        <fullName evidence="1">Uncharacterized protein</fullName>
    </submittedName>
</protein>
<reference evidence="1" key="1">
    <citation type="journal article" date="2015" name="Nature">
        <title>Complex archaea that bridge the gap between prokaryotes and eukaryotes.</title>
        <authorList>
            <person name="Spang A."/>
            <person name="Saw J.H."/>
            <person name="Jorgensen S.L."/>
            <person name="Zaremba-Niedzwiedzka K."/>
            <person name="Martijn J."/>
            <person name="Lind A.E."/>
            <person name="van Eijk R."/>
            <person name="Schleper C."/>
            <person name="Guy L."/>
            <person name="Ettema T.J."/>
        </authorList>
    </citation>
    <scope>NUCLEOTIDE SEQUENCE</scope>
</reference>
<evidence type="ECO:0000313" key="1">
    <source>
        <dbReference type="EMBL" id="KKL59128.1"/>
    </source>
</evidence>
<accession>A0A0F9DBP0</accession>
<sequence length="25" mass="2705">MSVSILQLNTGRSRVRSTVIGIDVC</sequence>
<organism evidence="1">
    <name type="scientific">marine sediment metagenome</name>
    <dbReference type="NCBI Taxonomy" id="412755"/>
    <lineage>
        <taxon>unclassified sequences</taxon>
        <taxon>metagenomes</taxon>
        <taxon>ecological metagenomes</taxon>
    </lineage>
</organism>
<feature type="non-terminal residue" evidence="1">
    <location>
        <position position="25"/>
    </location>
</feature>